<dbReference type="AlphaFoldDB" id="A0AAD7SR59"/>
<protein>
    <submittedName>
        <fullName evidence="2">Uncharacterized protein</fullName>
    </submittedName>
</protein>
<reference evidence="2" key="1">
    <citation type="journal article" date="2023" name="Science">
        <title>Genome structures resolve the early diversification of teleost fishes.</title>
        <authorList>
            <person name="Parey E."/>
            <person name="Louis A."/>
            <person name="Montfort J."/>
            <person name="Bouchez O."/>
            <person name="Roques C."/>
            <person name="Iampietro C."/>
            <person name="Lluch J."/>
            <person name="Castinel A."/>
            <person name="Donnadieu C."/>
            <person name="Desvignes T."/>
            <person name="Floi Bucao C."/>
            <person name="Jouanno E."/>
            <person name="Wen M."/>
            <person name="Mejri S."/>
            <person name="Dirks R."/>
            <person name="Jansen H."/>
            <person name="Henkel C."/>
            <person name="Chen W.J."/>
            <person name="Zahm M."/>
            <person name="Cabau C."/>
            <person name="Klopp C."/>
            <person name="Thompson A.W."/>
            <person name="Robinson-Rechavi M."/>
            <person name="Braasch I."/>
            <person name="Lecointre G."/>
            <person name="Bobe J."/>
            <person name="Postlethwait J.H."/>
            <person name="Berthelot C."/>
            <person name="Roest Crollius H."/>
            <person name="Guiguen Y."/>
        </authorList>
    </citation>
    <scope>NUCLEOTIDE SEQUENCE</scope>
    <source>
        <strain evidence="2">NC1722</strain>
    </source>
</reference>
<keyword evidence="3" id="KW-1185">Reference proteome</keyword>
<accession>A0AAD7SR59</accession>
<dbReference type="Proteomes" id="UP001221898">
    <property type="component" value="Unassembled WGS sequence"/>
</dbReference>
<dbReference type="EMBL" id="JAINUG010000042">
    <property type="protein sequence ID" value="KAJ8406642.1"/>
    <property type="molecule type" value="Genomic_DNA"/>
</dbReference>
<evidence type="ECO:0000256" key="1">
    <source>
        <dbReference type="SAM" id="MobiDB-lite"/>
    </source>
</evidence>
<organism evidence="2 3">
    <name type="scientific">Aldrovandia affinis</name>
    <dbReference type="NCBI Taxonomy" id="143900"/>
    <lineage>
        <taxon>Eukaryota</taxon>
        <taxon>Metazoa</taxon>
        <taxon>Chordata</taxon>
        <taxon>Craniata</taxon>
        <taxon>Vertebrata</taxon>
        <taxon>Euteleostomi</taxon>
        <taxon>Actinopterygii</taxon>
        <taxon>Neopterygii</taxon>
        <taxon>Teleostei</taxon>
        <taxon>Notacanthiformes</taxon>
        <taxon>Halosauridae</taxon>
        <taxon>Aldrovandia</taxon>
    </lineage>
</organism>
<comment type="caution">
    <text evidence="2">The sequence shown here is derived from an EMBL/GenBank/DDBJ whole genome shotgun (WGS) entry which is preliminary data.</text>
</comment>
<sequence length="148" mass="15976">MPLVAYPDPGHQWTMGPRDPLLVQRNWGVDMVYDVVKDYAYAGLLKNVLVSGLLPPIKDRVVTTCIGQETGATHPDVWARAKYAEQQEAQKEGKKKVKVETAQSMFYQGGQSGRGGQDRGRSGGCTEDVAGDTVPTTAASATLNGHET</sequence>
<feature type="region of interest" description="Disordered" evidence="1">
    <location>
        <begin position="89"/>
        <end position="148"/>
    </location>
</feature>
<name>A0AAD7SR59_9TELE</name>
<feature type="compositionally biased region" description="Polar residues" evidence="1">
    <location>
        <begin position="134"/>
        <end position="148"/>
    </location>
</feature>
<gene>
    <name evidence="2" type="ORF">AAFF_G00295580</name>
</gene>
<evidence type="ECO:0000313" key="2">
    <source>
        <dbReference type="EMBL" id="KAJ8406642.1"/>
    </source>
</evidence>
<proteinExistence type="predicted"/>
<evidence type="ECO:0000313" key="3">
    <source>
        <dbReference type="Proteomes" id="UP001221898"/>
    </source>
</evidence>